<accession>A0A5C5V5M3</accession>
<dbReference type="AlphaFoldDB" id="A0A5C5V5M3"/>
<keyword evidence="1" id="KW-0812">Transmembrane</keyword>
<feature type="transmembrane region" description="Helical" evidence="1">
    <location>
        <begin position="15"/>
        <end position="42"/>
    </location>
</feature>
<comment type="caution">
    <text evidence="2">The sequence shown here is derived from an EMBL/GenBank/DDBJ whole genome shotgun (WGS) entry which is preliminary data.</text>
</comment>
<name>A0A5C5V5M3_9BACT</name>
<organism evidence="2 3">
    <name type="scientific">Blastopirellula retiformator</name>
    <dbReference type="NCBI Taxonomy" id="2527970"/>
    <lineage>
        <taxon>Bacteria</taxon>
        <taxon>Pseudomonadati</taxon>
        <taxon>Planctomycetota</taxon>
        <taxon>Planctomycetia</taxon>
        <taxon>Pirellulales</taxon>
        <taxon>Pirellulaceae</taxon>
        <taxon>Blastopirellula</taxon>
    </lineage>
</organism>
<keyword evidence="3" id="KW-1185">Reference proteome</keyword>
<evidence type="ECO:0000256" key="1">
    <source>
        <dbReference type="SAM" id="Phobius"/>
    </source>
</evidence>
<dbReference type="RefSeq" id="WP_186767659.1">
    <property type="nucleotide sequence ID" value="NZ_SJPF01000003.1"/>
</dbReference>
<reference evidence="2 3" key="1">
    <citation type="submission" date="2019-02" db="EMBL/GenBank/DDBJ databases">
        <title>Deep-cultivation of Planctomycetes and their phenomic and genomic characterization uncovers novel biology.</title>
        <authorList>
            <person name="Wiegand S."/>
            <person name="Jogler M."/>
            <person name="Boedeker C."/>
            <person name="Pinto D."/>
            <person name="Vollmers J."/>
            <person name="Rivas-Marin E."/>
            <person name="Kohn T."/>
            <person name="Peeters S.H."/>
            <person name="Heuer A."/>
            <person name="Rast P."/>
            <person name="Oberbeckmann S."/>
            <person name="Bunk B."/>
            <person name="Jeske O."/>
            <person name="Meyerdierks A."/>
            <person name="Storesund J.E."/>
            <person name="Kallscheuer N."/>
            <person name="Luecker S."/>
            <person name="Lage O.M."/>
            <person name="Pohl T."/>
            <person name="Merkel B.J."/>
            <person name="Hornburger P."/>
            <person name="Mueller R.-W."/>
            <person name="Bruemmer F."/>
            <person name="Labrenz M."/>
            <person name="Spormann A.M."/>
            <person name="Op Den Camp H."/>
            <person name="Overmann J."/>
            <person name="Amann R."/>
            <person name="Jetten M.S.M."/>
            <person name="Mascher T."/>
            <person name="Medema M.H."/>
            <person name="Devos D.P."/>
            <person name="Kaster A.-K."/>
            <person name="Ovreas L."/>
            <person name="Rohde M."/>
            <person name="Galperin M.Y."/>
            <person name="Jogler C."/>
        </authorList>
    </citation>
    <scope>NUCLEOTIDE SEQUENCE [LARGE SCALE GENOMIC DNA]</scope>
    <source>
        <strain evidence="2 3">Enr8</strain>
    </source>
</reference>
<gene>
    <name evidence="2" type="ORF">Enr8_29070</name>
</gene>
<evidence type="ECO:0000313" key="2">
    <source>
        <dbReference type="EMBL" id="TWT33087.1"/>
    </source>
</evidence>
<evidence type="ECO:0000313" key="3">
    <source>
        <dbReference type="Proteomes" id="UP000318878"/>
    </source>
</evidence>
<proteinExistence type="predicted"/>
<keyword evidence="1" id="KW-1133">Transmembrane helix</keyword>
<dbReference type="EMBL" id="SJPF01000003">
    <property type="protein sequence ID" value="TWT33087.1"/>
    <property type="molecule type" value="Genomic_DNA"/>
</dbReference>
<protein>
    <submittedName>
        <fullName evidence="2">Uncharacterized protein</fullName>
    </submittedName>
</protein>
<sequence>MKTTWEADITLNNVLLWGVMATSGLAAVNLLLWVLMWTLLFLHSISY</sequence>
<keyword evidence="1" id="KW-0472">Membrane</keyword>
<dbReference type="Proteomes" id="UP000318878">
    <property type="component" value="Unassembled WGS sequence"/>
</dbReference>